<dbReference type="PIRSF" id="PIRSF006806">
    <property type="entry name" value="FTHF_cligase"/>
    <property type="match status" value="1"/>
</dbReference>
<comment type="caution">
    <text evidence="8">The sequence shown here is derived from an EMBL/GenBank/DDBJ whole genome shotgun (WGS) entry which is preliminary data.</text>
</comment>
<evidence type="ECO:0000256" key="6">
    <source>
        <dbReference type="PIRSR" id="PIRSR006806-1"/>
    </source>
</evidence>
<evidence type="ECO:0000313" key="8">
    <source>
        <dbReference type="EMBL" id="CAG8645212.1"/>
    </source>
</evidence>
<comment type="cofactor">
    <cofactor evidence="7">
        <name>Mg(2+)</name>
        <dbReference type="ChEBI" id="CHEBI:18420"/>
    </cofactor>
</comment>
<dbReference type="OrthoDB" id="2407293at2759"/>
<name>A0A9N9DLJ4_9GLOM</name>
<dbReference type="Pfam" id="PF01812">
    <property type="entry name" value="5-FTHF_cyc-lig"/>
    <property type="match status" value="1"/>
</dbReference>
<dbReference type="Gene3D" id="3.40.50.10420">
    <property type="entry name" value="NagB/RpiA/CoA transferase-like"/>
    <property type="match status" value="1"/>
</dbReference>
<feature type="binding site" evidence="6">
    <location>
        <begin position="9"/>
        <end position="13"/>
    </location>
    <ligand>
        <name>ATP</name>
        <dbReference type="ChEBI" id="CHEBI:30616"/>
    </ligand>
</feature>
<keyword evidence="2 6" id="KW-0547">Nucleotide-binding</keyword>
<keyword evidence="7" id="KW-0479">Metal-binding</keyword>
<dbReference type="EC" id="6.3.3.2" evidence="5 7"/>
<protein>
    <recommendedName>
        <fullName evidence="5 7">5-formyltetrahydrofolate cyclo-ligase</fullName>
        <ecNumber evidence="5 7">6.3.3.2</ecNumber>
    </recommendedName>
</protein>
<comment type="catalytic activity">
    <reaction evidence="4 7">
        <text>(6S)-5-formyl-5,6,7,8-tetrahydrofolate + ATP = (6R)-5,10-methenyltetrahydrofolate + ADP + phosphate</text>
        <dbReference type="Rhea" id="RHEA:10488"/>
        <dbReference type="ChEBI" id="CHEBI:30616"/>
        <dbReference type="ChEBI" id="CHEBI:43474"/>
        <dbReference type="ChEBI" id="CHEBI:57455"/>
        <dbReference type="ChEBI" id="CHEBI:57457"/>
        <dbReference type="ChEBI" id="CHEBI:456216"/>
        <dbReference type="EC" id="6.3.3.2"/>
    </reaction>
</comment>
<reference evidence="8" key="1">
    <citation type="submission" date="2021-06" db="EMBL/GenBank/DDBJ databases">
        <authorList>
            <person name="Kallberg Y."/>
            <person name="Tangrot J."/>
            <person name="Rosling A."/>
        </authorList>
    </citation>
    <scope>NUCLEOTIDE SEQUENCE</scope>
    <source>
        <strain evidence="8">FL966</strain>
    </source>
</reference>
<evidence type="ECO:0000256" key="3">
    <source>
        <dbReference type="ARBA" id="ARBA00022840"/>
    </source>
</evidence>
<keyword evidence="3 6" id="KW-0067">ATP-binding</keyword>
<sequence length="200" mass="22981">MSQPVRVLKKTLRKEMSNILNQIPPEKIEEESNIVTEKVISSQQYQSSTYISVYLSMPKAEISTKSIVYDIFNQGKICYVPRWDGESMEMVKLESLDDYSSLKLNKWGIQEPDHDQIRDTATQLDLIIMPGLAFDLNRNRLGHGKGYYDGYLTKCRQWAKPPLTMALALDSQILKDKDVPVTNHDQKPDFIISPYHDIGI</sequence>
<organism evidence="8 9">
    <name type="scientific">Cetraspora pellucida</name>
    <dbReference type="NCBI Taxonomy" id="1433469"/>
    <lineage>
        <taxon>Eukaryota</taxon>
        <taxon>Fungi</taxon>
        <taxon>Fungi incertae sedis</taxon>
        <taxon>Mucoromycota</taxon>
        <taxon>Glomeromycotina</taxon>
        <taxon>Glomeromycetes</taxon>
        <taxon>Diversisporales</taxon>
        <taxon>Gigasporaceae</taxon>
        <taxon>Cetraspora</taxon>
    </lineage>
</organism>
<gene>
    <name evidence="8" type="ORF">CPELLU_LOCUS9056</name>
</gene>
<dbReference type="GO" id="GO:0035999">
    <property type="term" value="P:tetrahydrofolate interconversion"/>
    <property type="evidence" value="ECO:0007669"/>
    <property type="project" value="TreeGrafter"/>
</dbReference>
<dbReference type="InterPro" id="IPR024185">
    <property type="entry name" value="FTHF_cligase-like_sf"/>
</dbReference>
<evidence type="ECO:0000256" key="1">
    <source>
        <dbReference type="ARBA" id="ARBA00010638"/>
    </source>
</evidence>
<dbReference type="InterPro" id="IPR002698">
    <property type="entry name" value="FTHF_cligase"/>
</dbReference>
<feature type="binding site" evidence="6">
    <location>
        <position position="61"/>
    </location>
    <ligand>
        <name>substrate</name>
    </ligand>
</feature>
<dbReference type="Proteomes" id="UP000789759">
    <property type="component" value="Unassembled WGS sequence"/>
</dbReference>
<comment type="similarity">
    <text evidence="1 7">Belongs to the 5-formyltetrahydrofolate cyclo-ligase family.</text>
</comment>
<dbReference type="AlphaFoldDB" id="A0A9N9DLJ4"/>
<dbReference type="PANTHER" id="PTHR23407">
    <property type="entry name" value="ATPASE INHIBITOR/5-FORMYLTETRAHYDROFOLATE CYCLO-LIGASE"/>
    <property type="match status" value="1"/>
</dbReference>
<dbReference type="EMBL" id="CAJVQA010006715">
    <property type="protein sequence ID" value="CAG8645212.1"/>
    <property type="molecule type" value="Genomic_DNA"/>
</dbReference>
<keyword evidence="9" id="KW-1185">Reference proteome</keyword>
<dbReference type="GO" id="GO:0009396">
    <property type="term" value="P:folic acid-containing compound biosynthetic process"/>
    <property type="evidence" value="ECO:0007669"/>
    <property type="project" value="TreeGrafter"/>
</dbReference>
<evidence type="ECO:0000256" key="5">
    <source>
        <dbReference type="ARBA" id="ARBA00038966"/>
    </source>
</evidence>
<dbReference type="PANTHER" id="PTHR23407:SF1">
    <property type="entry name" value="5-FORMYLTETRAHYDROFOLATE CYCLO-LIGASE"/>
    <property type="match status" value="1"/>
</dbReference>
<evidence type="ECO:0000313" key="9">
    <source>
        <dbReference type="Proteomes" id="UP000789759"/>
    </source>
</evidence>
<dbReference type="GO" id="GO:0005524">
    <property type="term" value="F:ATP binding"/>
    <property type="evidence" value="ECO:0007669"/>
    <property type="project" value="UniProtKB-KW"/>
</dbReference>
<dbReference type="FunFam" id="3.40.50.10420:FF:000007">
    <property type="entry name" value="5-formyltetrahydrofolate cyclo-ligase"/>
    <property type="match status" value="1"/>
</dbReference>
<dbReference type="NCBIfam" id="TIGR02727">
    <property type="entry name" value="MTHFS_bact"/>
    <property type="match status" value="1"/>
</dbReference>
<dbReference type="InterPro" id="IPR037171">
    <property type="entry name" value="NagB/RpiA_transferase-like"/>
</dbReference>
<evidence type="ECO:0000256" key="2">
    <source>
        <dbReference type="ARBA" id="ARBA00022741"/>
    </source>
</evidence>
<proteinExistence type="inferred from homology"/>
<keyword evidence="7" id="KW-0460">Magnesium</keyword>
<feature type="binding site" evidence="6">
    <location>
        <position position="55"/>
    </location>
    <ligand>
        <name>substrate</name>
    </ligand>
</feature>
<dbReference type="GO" id="GO:0046872">
    <property type="term" value="F:metal ion binding"/>
    <property type="evidence" value="ECO:0007669"/>
    <property type="project" value="UniProtKB-KW"/>
</dbReference>
<dbReference type="GO" id="GO:0005739">
    <property type="term" value="C:mitochondrion"/>
    <property type="evidence" value="ECO:0007669"/>
    <property type="project" value="TreeGrafter"/>
</dbReference>
<accession>A0A9N9DLJ4</accession>
<feature type="binding site" evidence="6">
    <location>
        <begin position="140"/>
        <end position="148"/>
    </location>
    <ligand>
        <name>ATP</name>
        <dbReference type="ChEBI" id="CHEBI:30616"/>
    </ligand>
</feature>
<evidence type="ECO:0000256" key="4">
    <source>
        <dbReference type="ARBA" id="ARBA00036539"/>
    </source>
</evidence>
<dbReference type="SUPFAM" id="SSF100950">
    <property type="entry name" value="NagB/RpiA/CoA transferase-like"/>
    <property type="match status" value="1"/>
</dbReference>
<evidence type="ECO:0000256" key="7">
    <source>
        <dbReference type="RuleBase" id="RU361279"/>
    </source>
</evidence>
<dbReference type="GO" id="GO:0030272">
    <property type="term" value="F:5-formyltetrahydrofolate cyclo-ligase activity"/>
    <property type="evidence" value="ECO:0007669"/>
    <property type="project" value="UniProtKB-EC"/>
</dbReference>